<evidence type="ECO:0000313" key="2">
    <source>
        <dbReference type="EMBL" id="OPZ91505.1"/>
    </source>
</evidence>
<proteinExistence type="predicted"/>
<protein>
    <recommendedName>
        <fullName evidence="1">Transglutaminase-like domain-containing protein</fullName>
    </recommendedName>
</protein>
<dbReference type="InterPro" id="IPR002931">
    <property type="entry name" value="Transglutaminase-like"/>
</dbReference>
<dbReference type="InterPro" id="IPR038765">
    <property type="entry name" value="Papain-like_cys_pep_sf"/>
</dbReference>
<dbReference type="EMBL" id="MWAK01000170">
    <property type="protein sequence ID" value="OPZ91505.1"/>
    <property type="molecule type" value="Genomic_DNA"/>
</dbReference>
<dbReference type="SUPFAM" id="SSF54001">
    <property type="entry name" value="Cysteine proteinases"/>
    <property type="match status" value="1"/>
</dbReference>
<comment type="caution">
    <text evidence="2">The sequence shown here is derived from an EMBL/GenBank/DDBJ whole genome shotgun (WGS) entry which is preliminary data.</text>
</comment>
<organism evidence="2">
    <name type="scientific">candidate division TA06 bacterium ADurb.Bin417</name>
    <dbReference type="NCBI Taxonomy" id="1852828"/>
    <lineage>
        <taxon>Bacteria</taxon>
        <taxon>Bacteria division TA06</taxon>
    </lineage>
</organism>
<gene>
    <name evidence="2" type="ORF">BWY73_01071</name>
</gene>
<name>A0A1V5MEF4_UNCT6</name>
<feature type="domain" description="Transglutaminase-like" evidence="1">
    <location>
        <begin position="70"/>
        <end position="173"/>
    </location>
</feature>
<dbReference type="Pfam" id="PF01841">
    <property type="entry name" value="Transglut_core"/>
    <property type="match status" value="1"/>
</dbReference>
<evidence type="ECO:0000259" key="1">
    <source>
        <dbReference type="Pfam" id="PF01841"/>
    </source>
</evidence>
<reference evidence="2" key="1">
    <citation type="submission" date="2017-02" db="EMBL/GenBank/DDBJ databases">
        <title>Delving into the versatile metabolic prowess of the omnipresent phylum Bacteroidetes.</title>
        <authorList>
            <person name="Nobu M.K."/>
            <person name="Mei R."/>
            <person name="Narihiro T."/>
            <person name="Kuroda K."/>
            <person name="Liu W.-T."/>
        </authorList>
    </citation>
    <scope>NUCLEOTIDE SEQUENCE</scope>
    <source>
        <strain evidence="2">ADurb.Bin417</strain>
    </source>
</reference>
<accession>A0A1V5MEF4</accession>
<sequence length="417" mass="47416">MPSLARCPGCGTEFRDASGSPGLTCPNCRLEFPRPLARSRERIRLPRYPFAYQDLATPAVADFRRRYRLDRVIAGARDEFEALTAIRDWTFRRFPRGTPVHQQLDAEAILAAGRKGGTFHCTYYAFVSVQACTALGHVARRLNIDRPQPAPGRFAHMVYDVWSNQLDQWVVMDSKANIHFELDDKPLSALELRRAWHEGRGGRIRAVFGHGREKRLLPKDRSELSAWGNAYYSKLWKRKETVWGPQLIEMTDPANYGFIGVYGAADFFSRPAAPNFVKHFPVLLWYDRWNGGERWLCDKKNPASPEAYRLEGLLKPVRRRQDLEWPVNRTEIQLLPATPAGWPVTLVTCTPNFSRFEFRLDGGSWRQARLSNGPANLKEIPVLHLPAEAGRVLEVSSVNLGGVRGSADRVRLPVARD</sequence>
<dbReference type="Proteomes" id="UP000485484">
    <property type="component" value="Unassembled WGS sequence"/>
</dbReference>
<dbReference type="AlphaFoldDB" id="A0A1V5MEF4"/>